<proteinExistence type="inferred from homology"/>
<dbReference type="GO" id="GO:0016020">
    <property type="term" value="C:membrane"/>
    <property type="evidence" value="ECO:0007669"/>
    <property type="project" value="InterPro"/>
</dbReference>
<evidence type="ECO:0000256" key="2">
    <source>
        <dbReference type="ARBA" id="ARBA00029447"/>
    </source>
</evidence>
<evidence type="ECO:0000313" key="7">
    <source>
        <dbReference type="EMBL" id="PWR03499.1"/>
    </source>
</evidence>
<feature type="transmembrane region" description="Helical" evidence="5">
    <location>
        <begin position="30"/>
        <end position="54"/>
    </location>
</feature>
<feature type="transmembrane region" description="Helical" evidence="5">
    <location>
        <begin position="124"/>
        <end position="141"/>
    </location>
</feature>
<organism evidence="7 8">
    <name type="scientific">Meridianimarinicoccus roseus</name>
    <dbReference type="NCBI Taxonomy" id="2072018"/>
    <lineage>
        <taxon>Bacteria</taxon>
        <taxon>Pseudomonadati</taxon>
        <taxon>Pseudomonadota</taxon>
        <taxon>Alphaproteobacteria</taxon>
        <taxon>Rhodobacterales</taxon>
        <taxon>Paracoccaceae</taxon>
        <taxon>Meridianimarinicoccus</taxon>
    </lineage>
</organism>
<feature type="transmembrane region" description="Helical" evidence="5">
    <location>
        <begin position="96"/>
        <end position="117"/>
    </location>
</feature>
<evidence type="ECO:0000256" key="3">
    <source>
        <dbReference type="PROSITE-ProRule" id="PRU00284"/>
    </source>
</evidence>
<name>A0A2V2LMH8_9RHOB</name>
<comment type="similarity">
    <text evidence="2">Belongs to the methyl-accepting chemotaxis (MCP) protein family.</text>
</comment>
<evidence type="ECO:0000259" key="6">
    <source>
        <dbReference type="PROSITE" id="PS50111"/>
    </source>
</evidence>
<dbReference type="Gene3D" id="1.10.287.950">
    <property type="entry name" value="Methyl-accepting chemotaxis protein"/>
    <property type="match status" value="1"/>
</dbReference>
<keyword evidence="5" id="KW-0812">Transmembrane</keyword>
<gene>
    <name evidence="7" type="ORF">DKT77_06490</name>
</gene>
<evidence type="ECO:0000256" key="1">
    <source>
        <dbReference type="ARBA" id="ARBA00022500"/>
    </source>
</evidence>
<keyword evidence="5" id="KW-1133">Transmembrane helix</keyword>
<accession>A0A2V2LMH8</accession>
<protein>
    <recommendedName>
        <fullName evidence="6">Methyl-accepting transducer domain-containing protein</fullName>
    </recommendedName>
</protein>
<feature type="domain" description="Methyl-accepting transducer" evidence="6">
    <location>
        <begin position="185"/>
        <end position="402"/>
    </location>
</feature>
<dbReference type="GO" id="GO:0004888">
    <property type="term" value="F:transmembrane signaling receptor activity"/>
    <property type="evidence" value="ECO:0007669"/>
    <property type="project" value="InterPro"/>
</dbReference>
<dbReference type="SUPFAM" id="SSF58104">
    <property type="entry name" value="Methyl-accepting chemotaxis protein (MCP) signaling domain"/>
    <property type="match status" value="1"/>
</dbReference>
<dbReference type="PANTHER" id="PTHR43531">
    <property type="entry name" value="PROTEIN ICFG"/>
    <property type="match status" value="1"/>
</dbReference>
<evidence type="ECO:0000256" key="5">
    <source>
        <dbReference type="SAM" id="Phobius"/>
    </source>
</evidence>
<comment type="caution">
    <text evidence="7">The sequence shown here is derived from an EMBL/GenBank/DDBJ whole genome shotgun (WGS) entry which is preliminary data.</text>
</comment>
<reference evidence="7 8" key="1">
    <citation type="submission" date="2018-05" db="EMBL/GenBank/DDBJ databases">
        <title>Rhodobacteraceae gen. nov., sp. nov. isolated from sea water.</title>
        <authorList>
            <person name="Ren Y."/>
        </authorList>
    </citation>
    <scope>NUCLEOTIDE SEQUENCE [LARGE SCALE GENOMIC DNA]</scope>
    <source>
        <strain evidence="7 8">TG-679</strain>
    </source>
</reference>
<feature type="transmembrane region" description="Helical" evidence="5">
    <location>
        <begin position="147"/>
        <end position="166"/>
    </location>
</feature>
<dbReference type="CDD" id="cd11386">
    <property type="entry name" value="MCP_signal"/>
    <property type="match status" value="1"/>
</dbReference>
<dbReference type="InterPro" id="IPR004090">
    <property type="entry name" value="Chemotax_Me-accpt_rcpt"/>
</dbReference>
<feature type="coiled-coil region" evidence="4">
    <location>
        <begin position="168"/>
        <end position="202"/>
    </location>
</feature>
<dbReference type="Proteomes" id="UP000245680">
    <property type="component" value="Unassembled WGS sequence"/>
</dbReference>
<dbReference type="PROSITE" id="PS50111">
    <property type="entry name" value="CHEMOTAXIS_TRANSDUC_2"/>
    <property type="match status" value="1"/>
</dbReference>
<keyword evidence="8" id="KW-1185">Reference proteome</keyword>
<keyword evidence="3" id="KW-0807">Transducer</keyword>
<dbReference type="RefSeq" id="WP_109810900.1">
    <property type="nucleotide sequence ID" value="NZ_QGKU01000026.1"/>
</dbReference>
<evidence type="ECO:0000256" key="4">
    <source>
        <dbReference type="SAM" id="Coils"/>
    </source>
</evidence>
<dbReference type="AlphaFoldDB" id="A0A2V2LMH8"/>
<dbReference type="PANTHER" id="PTHR43531:SF11">
    <property type="entry name" value="METHYL-ACCEPTING CHEMOTAXIS PROTEIN 3"/>
    <property type="match status" value="1"/>
</dbReference>
<dbReference type="GO" id="GO:0007165">
    <property type="term" value="P:signal transduction"/>
    <property type="evidence" value="ECO:0007669"/>
    <property type="project" value="UniProtKB-KW"/>
</dbReference>
<dbReference type="InterPro" id="IPR004089">
    <property type="entry name" value="MCPsignal_dom"/>
</dbReference>
<dbReference type="Pfam" id="PF00015">
    <property type="entry name" value="MCPsignal"/>
    <property type="match status" value="1"/>
</dbReference>
<evidence type="ECO:0000313" key="8">
    <source>
        <dbReference type="Proteomes" id="UP000245680"/>
    </source>
</evidence>
<feature type="transmembrane region" description="Helical" evidence="5">
    <location>
        <begin position="66"/>
        <end position="84"/>
    </location>
</feature>
<sequence length="434" mass="45581">MTTVNDTLSRIDGPYVARIVTMILLPVPPVAALIAGNAVLPFLASGIVFVAVALLSRRLEPASQPLVLSLVLIGQCIAFTASLANHPWQIDSHMLFFGMLAIIATLSSIPALLAAVALTAVHHLSLGLLLPALVFPVAGMLDAVERVLFHAVIVILEAAVLLWSMVHSARAKAEIEAGRARLEETAAEAAEARASAEKAREKAVAAASNTRIEGRRAASAVEQIATSARATAENARNVQATVAETQGEATRSSDVVKRAIGAMTEIEKSSEQIRQIITMIDEIARQTDLLALNAAVEAARAGEAGRGFAVVATEVRELAKRSADAAQQIRSLVTTSSGQVVEGVDLVGETGEVLKRIVTAVTEIDTLMRGIATSAEEQSEGLNDVTCAIARIDSITDEEETADDADFIAEASDRTGTSRNRAFMTDTLAVPAAA</sequence>
<dbReference type="GO" id="GO:0006935">
    <property type="term" value="P:chemotaxis"/>
    <property type="evidence" value="ECO:0007669"/>
    <property type="project" value="UniProtKB-KW"/>
</dbReference>
<dbReference type="SMART" id="SM00283">
    <property type="entry name" value="MA"/>
    <property type="match status" value="1"/>
</dbReference>
<dbReference type="InterPro" id="IPR051310">
    <property type="entry name" value="MCP_chemotaxis"/>
</dbReference>
<keyword evidence="5" id="KW-0472">Membrane</keyword>
<keyword evidence="4" id="KW-0175">Coiled coil</keyword>
<keyword evidence="1" id="KW-0145">Chemotaxis</keyword>
<dbReference type="EMBL" id="QGKU01000026">
    <property type="protein sequence ID" value="PWR03499.1"/>
    <property type="molecule type" value="Genomic_DNA"/>
</dbReference>
<dbReference type="PRINTS" id="PR00260">
    <property type="entry name" value="CHEMTRNSDUCR"/>
</dbReference>